<dbReference type="Proteomes" id="UP000152300">
    <property type="component" value="Segment"/>
</dbReference>
<evidence type="ECO:0000313" key="2">
    <source>
        <dbReference type="EMBL" id="AKC03435.1"/>
    </source>
</evidence>
<evidence type="ECO:0000313" key="1">
    <source>
        <dbReference type="EMBL" id="AKC03178.1"/>
    </source>
</evidence>
<evidence type="ECO:0000313" key="3">
    <source>
        <dbReference type="Proteomes" id="UP000152300"/>
    </source>
</evidence>
<name>A0A0E3T7N8_9POXV</name>
<accession>A0A0E3T7N8</accession>
<dbReference type="Pfam" id="PF04943">
    <property type="entry name" value="Pox_F11"/>
    <property type="match status" value="1"/>
</dbReference>
<gene>
    <name evidence="1" type="ORF">BVTX09c15_009</name>
    <name evidence="2" type="ORF">BVTX09c1_009</name>
</gene>
<dbReference type="EMBL" id="KM875472">
    <property type="protein sequence ID" value="AKC03435.1"/>
    <property type="molecule type" value="Genomic_DNA"/>
</dbReference>
<dbReference type="Proteomes" id="UP000163391">
    <property type="component" value="Segment"/>
</dbReference>
<reference evidence="3 4" key="1">
    <citation type="journal article" date="2015" name="Arch. Virol.">
        <title>Coinfection with multiple strains of bovine papular stomatitis virus.</title>
        <authorList>
            <person name="Huang T."/>
            <person name="Tulman E.R."/>
            <person name="Diel D.G."/>
            <person name="Khatiwada S."/>
            <person name="Sims W."/>
            <person name="Edwards J.F."/>
            <person name="Wen X."/>
            <person name="Kutish G.F."/>
            <person name="Rock D.L."/>
            <person name="Delhon G."/>
        </authorList>
    </citation>
    <scope>NUCLEOTIDE SEQUENCE [LARGE SCALE GENOMIC DNA]</scope>
    <source>
        <strain evidence="2">BV-TX09c1</strain>
        <strain evidence="1">BV-TX09c15</strain>
    </source>
</reference>
<dbReference type="EMBL" id="KM875470">
    <property type="protein sequence ID" value="AKC03178.1"/>
    <property type="molecule type" value="Genomic_DNA"/>
</dbReference>
<protein>
    <submittedName>
        <fullName evidence="2">RhoA inhibitor</fullName>
    </submittedName>
</protein>
<proteinExistence type="predicted"/>
<organism evidence="2 4">
    <name type="scientific">Bovine papular stomatitis virus</name>
    <dbReference type="NCBI Taxonomy" id="129727"/>
    <lineage>
        <taxon>Viruses</taxon>
        <taxon>Varidnaviria</taxon>
        <taxon>Bamfordvirae</taxon>
        <taxon>Nucleocytoviricota</taxon>
        <taxon>Pokkesviricetes</taxon>
        <taxon>Chitovirales</taxon>
        <taxon>Poxviridae</taxon>
        <taxon>Chordopoxvirinae</taxon>
        <taxon>Parapoxvirus</taxon>
        <taxon>Parapoxvirus bovinestomatitis</taxon>
    </lineage>
</organism>
<evidence type="ECO:0000313" key="4">
    <source>
        <dbReference type="Proteomes" id="UP000163391"/>
    </source>
</evidence>
<dbReference type="InterPro" id="IPR007027">
    <property type="entry name" value="Poxvirus_F11"/>
</dbReference>
<sequence>MTWCGLARMSSFSSLFRRLSYGRSSCVPRTGCMPLRRPRIRSNEDDTEYEDEFPYGGEADVVDSAVARPLVLTVPGANRPVLVDSVFERSIPEVSSLVTHIGEWTEICLFESPFCRAPVRVCRSLLARYIYDAEALFEVKDCQALKLRHGEWYMRQKVSPDMASFVALICIKNEGVAALAVNNTKYLNTNITVGSAIVFPAVRGMFLLPHIGGEAEYIILTMTPTQDLLDQGYDVFSPSVDQDAQIRTASAAATRKRACVLVSDLITLRIELEECYHRICKLMIVISEFGDLYSDVGAKMITESVDAIAKGMGSVDVGGENCELDGAAGAVALCRRASSRSRRRPVSVSMNRSHSLLNIGLNNLFAMFAQCANGTPHPDSLMARMEQDLQDMYSRFTELWDTVLEKAADLDSTLPRTEVLEKFIHLQVCNSPAGIERNQLVQRLTMLAGSGYRLTGSGEGVPV</sequence>